<dbReference type="PANTHER" id="PTHR30632:SF16">
    <property type="entry name" value="MOLYBDATE_TUNGSTATE-BINDING PROTEIN WTPA"/>
    <property type="match status" value="1"/>
</dbReference>
<dbReference type="GO" id="GO:0030973">
    <property type="term" value="F:molybdate ion binding"/>
    <property type="evidence" value="ECO:0007669"/>
    <property type="project" value="TreeGrafter"/>
</dbReference>
<dbReference type="GO" id="GO:1901359">
    <property type="term" value="F:tungstate binding"/>
    <property type="evidence" value="ECO:0007669"/>
    <property type="project" value="InterPro"/>
</dbReference>
<gene>
    <name evidence="2" type="primary">wtpA</name>
    <name evidence="2" type="ORF">MJFALNKJ_00016</name>
</gene>
<organism evidence="2">
    <name type="scientific">Candidatus Methanogaster sp. ANME-2c ERB4</name>
    <dbReference type="NCBI Taxonomy" id="2759911"/>
    <lineage>
        <taxon>Archaea</taxon>
        <taxon>Methanobacteriati</taxon>
        <taxon>Methanobacteriota</taxon>
        <taxon>Stenosarchaea group</taxon>
        <taxon>Methanomicrobia</taxon>
        <taxon>Methanosarcinales</taxon>
        <taxon>ANME-2 cluster</taxon>
        <taxon>Candidatus Methanogasteraceae</taxon>
        <taxon>Candidatus Methanogaster</taxon>
    </lineage>
</organism>
<accession>A0A7G9YHJ9</accession>
<reference evidence="2" key="1">
    <citation type="submission" date="2020-06" db="EMBL/GenBank/DDBJ databases">
        <title>Unique genomic features of the anaerobic methanotrophic archaea.</title>
        <authorList>
            <person name="Chadwick G.L."/>
            <person name="Skennerton C.T."/>
            <person name="Laso-Perez R."/>
            <person name="Leu A.O."/>
            <person name="Speth D.R."/>
            <person name="Yu H."/>
            <person name="Morgan-Lang C."/>
            <person name="Hatzenpichler R."/>
            <person name="Goudeau D."/>
            <person name="Malmstrom R."/>
            <person name="Brazelton W.J."/>
            <person name="Woyke T."/>
            <person name="Hallam S.J."/>
            <person name="Tyson G.W."/>
            <person name="Wegener G."/>
            <person name="Boetius A."/>
            <person name="Orphan V."/>
        </authorList>
    </citation>
    <scope>NUCLEOTIDE SEQUENCE</scope>
</reference>
<protein>
    <submittedName>
        <fullName evidence="2">Molybdate/tungstate-binding protein WtpA</fullName>
    </submittedName>
</protein>
<comment type="similarity">
    <text evidence="1">Belongs to the bacterial solute-binding protein 1 family. WtpA subfamily.</text>
</comment>
<dbReference type="EMBL" id="MT631264">
    <property type="protein sequence ID" value="QNO47483.1"/>
    <property type="molecule type" value="Genomic_DNA"/>
</dbReference>
<dbReference type="InterPro" id="IPR050682">
    <property type="entry name" value="ModA/WtpA"/>
</dbReference>
<evidence type="ECO:0000313" key="2">
    <source>
        <dbReference type="EMBL" id="QNO47483.1"/>
    </source>
</evidence>
<dbReference type="AlphaFoldDB" id="A0A7G9YHJ9"/>
<dbReference type="NCBIfam" id="TIGR03730">
    <property type="entry name" value="tungstate_WtpA"/>
    <property type="match status" value="1"/>
</dbReference>
<name>A0A7G9YHJ9_9EURY</name>
<dbReference type="SUPFAM" id="SSF53850">
    <property type="entry name" value="Periplasmic binding protein-like II"/>
    <property type="match status" value="1"/>
</dbReference>
<proteinExistence type="inferred from homology"/>
<dbReference type="CDD" id="cd13540">
    <property type="entry name" value="PBP2_ModA_WtpA"/>
    <property type="match status" value="1"/>
</dbReference>
<dbReference type="GO" id="GO:0015689">
    <property type="term" value="P:molybdate ion transport"/>
    <property type="evidence" value="ECO:0007669"/>
    <property type="project" value="TreeGrafter"/>
</dbReference>
<dbReference type="PANTHER" id="PTHR30632">
    <property type="entry name" value="MOLYBDATE-BINDING PERIPLASMIC PROTEIN"/>
    <property type="match status" value="1"/>
</dbReference>
<dbReference type="InterPro" id="IPR022498">
    <property type="entry name" value="ABC_trnspt_W-bd_WtpA"/>
</dbReference>
<evidence type="ECO:0000256" key="1">
    <source>
        <dbReference type="ARBA" id="ARBA00009438"/>
    </source>
</evidence>
<dbReference type="Gene3D" id="3.40.190.10">
    <property type="entry name" value="Periplasmic binding protein-like II"/>
    <property type="match status" value="2"/>
</dbReference>
<sequence length="354" mass="39313">MKATPIVVLVLITAVIVAAIFLPDTTEKTELLVVHAGSLVIPFAEIEKQFESRNPGVDVQMEGHGSIQAIRQVTDIHRAVDVLVVADENLVPDMMYPAYADWHVRFATNRMVIAYTNRSRYASVINDSNWCEILTRPDVTFGFSNPMLDACGYRTLMVAQLAESYYDNQTIFQNLIACNFDPTFSVVRDIDTATVVVPKILDPQAKKVVIRGGSVQLLALLELGEIDYTFEYRSVSEQHGLRFVELPPEIDLSSPDNEGMYEKVGVDLGFQRFTSVGTRRTGKPIFYAVTIPNDAPHPELALKFVEFVTSEEGRGMLQEMGQPTVRPVADNPDKMPDGVRGVVTVLRDSTPAES</sequence>
<dbReference type="NCBIfam" id="NF003196">
    <property type="entry name" value="PRK04168.1"/>
    <property type="match status" value="1"/>
</dbReference>
<dbReference type="Pfam" id="PF13531">
    <property type="entry name" value="SBP_bac_11"/>
    <property type="match status" value="1"/>
</dbReference>